<dbReference type="PATRIC" id="fig|82380.11.peg.1741"/>
<dbReference type="EMBL" id="JYIW01000024">
    <property type="protein sequence ID" value="KJL29080.1"/>
    <property type="molecule type" value="Genomic_DNA"/>
</dbReference>
<dbReference type="Gene3D" id="1.10.10.10">
    <property type="entry name" value="Winged helix-like DNA-binding domain superfamily/Winged helix DNA-binding domain"/>
    <property type="match status" value="1"/>
</dbReference>
<evidence type="ECO:0000256" key="1">
    <source>
        <dbReference type="ARBA" id="ARBA00023015"/>
    </source>
</evidence>
<dbReference type="SMART" id="SM00418">
    <property type="entry name" value="HTH_ARSR"/>
    <property type="match status" value="1"/>
</dbReference>
<dbReference type="PRINTS" id="PR00778">
    <property type="entry name" value="HTHARSR"/>
</dbReference>
<accession>A0A0F0L9X6</accession>
<dbReference type="InterPro" id="IPR011991">
    <property type="entry name" value="ArsR-like_HTH"/>
</dbReference>
<organism evidence="6 7">
    <name type="scientific">Microbacterium oxydans</name>
    <dbReference type="NCBI Taxonomy" id="82380"/>
    <lineage>
        <taxon>Bacteria</taxon>
        <taxon>Bacillati</taxon>
        <taxon>Actinomycetota</taxon>
        <taxon>Actinomycetes</taxon>
        <taxon>Micrococcales</taxon>
        <taxon>Microbacteriaceae</taxon>
        <taxon>Microbacterium</taxon>
    </lineage>
</organism>
<dbReference type="RefSeq" id="WP_045279097.1">
    <property type="nucleotide sequence ID" value="NZ_JYIW01000024.1"/>
</dbReference>
<dbReference type="PANTHER" id="PTHR43132">
    <property type="entry name" value="ARSENICAL RESISTANCE OPERON REPRESSOR ARSR-RELATED"/>
    <property type="match status" value="1"/>
</dbReference>
<evidence type="ECO:0000256" key="2">
    <source>
        <dbReference type="ARBA" id="ARBA00023125"/>
    </source>
</evidence>
<evidence type="ECO:0000256" key="3">
    <source>
        <dbReference type="ARBA" id="ARBA00023163"/>
    </source>
</evidence>
<keyword evidence="3" id="KW-0804">Transcription</keyword>
<dbReference type="Proteomes" id="UP000033640">
    <property type="component" value="Unassembled WGS sequence"/>
</dbReference>
<feature type="region of interest" description="Disordered" evidence="4">
    <location>
        <begin position="110"/>
        <end position="131"/>
    </location>
</feature>
<dbReference type="InterPro" id="IPR051011">
    <property type="entry name" value="Metal_resp_trans_reg"/>
</dbReference>
<feature type="domain" description="HTH arsR-type" evidence="5">
    <location>
        <begin position="13"/>
        <end position="108"/>
    </location>
</feature>
<dbReference type="GO" id="GO:0003677">
    <property type="term" value="F:DNA binding"/>
    <property type="evidence" value="ECO:0007669"/>
    <property type="project" value="UniProtKB-KW"/>
</dbReference>
<comment type="caution">
    <text evidence="6">The sequence shown here is derived from an EMBL/GenBank/DDBJ whole genome shotgun (WGS) entry which is preliminary data.</text>
</comment>
<dbReference type="AlphaFoldDB" id="A0A0F0L9X6"/>
<proteinExistence type="predicted"/>
<evidence type="ECO:0000313" key="6">
    <source>
        <dbReference type="EMBL" id="KJL29080.1"/>
    </source>
</evidence>
<dbReference type="InterPro" id="IPR001845">
    <property type="entry name" value="HTH_ArsR_DNA-bd_dom"/>
</dbReference>
<protein>
    <submittedName>
        <fullName evidence="6">HTH-type transcriptional regulator KmtR</fullName>
    </submittedName>
</protein>
<dbReference type="Pfam" id="PF12840">
    <property type="entry name" value="HTH_20"/>
    <property type="match status" value="1"/>
</dbReference>
<gene>
    <name evidence="6" type="primary">kmtR</name>
    <name evidence="6" type="ORF">RS83_01705</name>
</gene>
<dbReference type="CDD" id="cd00090">
    <property type="entry name" value="HTH_ARSR"/>
    <property type="match status" value="1"/>
</dbReference>
<keyword evidence="1" id="KW-0805">Transcription regulation</keyword>
<reference evidence="6 7" key="1">
    <citation type="submission" date="2015-02" db="EMBL/GenBank/DDBJ databases">
        <title>Draft genome sequences of ten Microbacterium spp. with emphasis on heavy metal contaminated environments.</title>
        <authorList>
            <person name="Corretto E."/>
        </authorList>
    </citation>
    <scope>NUCLEOTIDE SEQUENCE [LARGE SCALE GENOMIC DNA]</scope>
    <source>
        <strain evidence="6 7">BEL4b</strain>
    </source>
</reference>
<evidence type="ECO:0000259" key="5">
    <source>
        <dbReference type="PROSITE" id="PS50987"/>
    </source>
</evidence>
<dbReference type="OrthoDB" id="9810923at2"/>
<dbReference type="InterPro" id="IPR036390">
    <property type="entry name" value="WH_DNA-bd_sf"/>
</dbReference>
<dbReference type="GO" id="GO:0003700">
    <property type="term" value="F:DNA-binding transcription factor activity"/>
    <property type="evidence" value="ECO:0007669"/>
    <property type="project" value="InterPro"/>
</dbReference>
<keyword evidence="2" id="KW-0238">DNA-binding</keyword>
<evidence type="ECO:0000256" key="4">
    <source>
        <dbReference type="SAM" id="MobiDB-lite"/>
    </source>
</evidence>
<dbReference type="InterPro" id="IPR036388">
    <property type="entry name" value="WH-like_DNA-bd_sf"/>
</dbReference>
<dbReference type="NCBIfam" id="NF033788">
    <property type="entry name" value="HTH_metalloreg"/>
    <property type="match status" value="1"/>
</dbReference>
<dbReference type="SUPFAM" id="SSF46785">
    <property type="entry name" value="Winged helix' DNA-binding domain"/>
    <property type="match status" value="1"/>
</dbReference>
<dbReference type="PROSITE" id="PS50987">
    <property type="entry name" value="HTH_ARSR_2"/>
    <property type="match status" value="1"/>
</dbReference>
<evidence type="ECO:0000313" key="7">
    <source>
        <dbReference type="Proteomes" id="UP000033640"/>
    </source>
</evidence>
<feature type="compositionally biased region" description="Polar residues" evidence="4">
    <location>
        <begin position="120"/>
        <end position="131"/>
    </location>
</feature>
<name>A0A0F0L9X6_9MICO</name>
<dbReference type="PANTHER" id="PTHR43132:SF8">
    <property type="entry name" value="HTH-TYPE TRANSCRIPTIONAL REGULATOR KMTR"/>
    <property type="match status" value="1"/>
</dbReference>
<sequence>MGKPTTTPARHQPTAAELDHAAAVLHLLADRTRLGIVSLLRDASEMSVGEIAERLDRPLPAVSQHLAKLKSGQLVLARRDGTSIKYRVGGEHVTLLVENLLQHAEHELFADPPHHREQPTLGQSEGSEPTR</sequence>